<gene>
    <name evidence="1" type="ORF">L6452_26524</name>
</gene>
<proteinExistence type="predicted"/>
<dbReference type="EMBL" id="CM042055">
    <property type="protein sequence ID" value="KAI3701443.1"/>
    <property type="molecule type" value="Genomic_DNA"/>
</dbReference>
<organism evidence="1 2">
    <name type="scientific">Arctium lappa</name>
    <name type="common">Greater burdock</name>
    <name type="synonym">Lappa major</name>
    <dbReference type="NCBI Taxonomy" id="4217"/>
    <lineage>
        <taxon>Eukaryota</taxon>
        <taxon>Viridiplantae</taxon>
        <taxon>Streptophyta</taxon>
        <taxon>Embryophyta</taxon>
        <taxon>Tracheophyta</taxon>
        <taxon>Spermatophyta</taxon>
        <taxon>Magnoliopsida</taxon>
        <taxon>eudicotyledons</taxon>
        <taxon>Gunneridae</taxon>
        <taxon>Pentapetalae</taxon>
        <taxon>asterids</taxon>
        <taxon>campanulids</taxon>
        <taxon>Asterales</taxon>
        <taxon>Asteraceae</taxon>
        <taxon>Carduoideae</taxon>
        <taxon>Cardueae</taxon>
        <taxon>Arctiinae</taxon>
        <taxon>Arctium</taxon>
    </lineage>
</organism>
<protein>
    <submittedName>
        <fullName evidence="1">Uncharacterized protein</fullName>
    </submittedName>
</protein>
<accession>A0ACB8ZUW7</accession>
<reference evidence="2" key="1">
    <citation type="journal article" date="2022" name="Mol. Ecol. Resour.">
        <title>The genomes of chicory, endive, great burdock and yacon provide insights into Asteraceae palaeo-polyploidization history and plant inulin production.</title>
        <authorList>
            <person name="Fan W."/>
            <person name="Wang S."/>
            <person name="Wang H."/>
            <person name="Wang A."/>
            <person name="Jiang F."/>
            <person name="Liu H."/>
            <person name="Zhao H."/>
            <person name="Xu D."/>
            <person name="Zhang Y."/>
        </authorList>
    </citation>
    <scope>NUCLEOTIDE SEQUENCE [LARGE SCALE GENOMIC DNA]</scope>
    <source>
        <strain evidence="2">cv. Niubang</strain>
    </source>
</reference>
<dbReference type="Proteomes" id="UP001055879">
    <property type="component" value="Linkage Group LG09"/>
</dbReference>
<evidence type="ECO:0000313" key="1">
    <source>
        <dbReference type="EMBL" id="KAI3701443.1"/>
    </source>
</evidence>
<name>A0ACB8ZUW7_ARCLA</name>
<evidence type="ECO:0000313" key="2">
    <source>
        <dbReference type="Proteomes" id="UP001055879"/>
    </source>
</evidence>
<comment type="caution">
    <text evidence="1">The sequence shown here is derived from an EMBL/GenBank/DDBJ whole genome shotgun (WGS) entry which is preliminary data.</text>
</comment>
<reference evidence="1 2" key="2">
    <citation type="journal article" date="2022" name="Mol. Ecol. Resour.">
        <title>The genomes of chicory, endive, great burdock and yacon provide insights into Asteraceae paleo-polyploidization history and plant inulin production.</title>
        <authorList>
            <person name="Fan W."/>
            <person name="Wang S."/>
            <person name="Wang H."/>
            <person name="Wang A."/>
            <person name="Jiang F."/>
            <person name="Liu H."/>
            <person name="Zhao H."/>
            <person name="Xu D."/>
            <person name="Zhang Y."/>
        </authorList>
    </citation>
    <scope>NUCLEOTIDE SEQUENCE [LARGE SCALE GENOMIC DNA]</scope>
    <source>
        <strain evidence="2">cv. Niubang</strain>
    </source>
</reference>
<sequence length="369" mass="42012">MNFPATHSPEFIRILANPRSSLTFLLTFLIISPNSTLSQSSFSSATDENYSSSSDSVTKFRPSLAVVIGVLSIVFSLSTLVLIYAKCCRVLSSVHQENLGNLPRSRSRLSGIDKRVIESLPFFKFSTLKGWKNGLECSVCLSAFDDIETLRLLPKCKHAFHIDCIDQWLERHSSCPLCRFKVIEDDIALFAYSNSLRFNEPESEFERSSNLELFIEREGSSRFGPRVSESEDEDLEMLHKFNHRIMIVDDHDPMILKNRWSNVSSSDLLFLKSEMITCVSSNRFDRHPSPENGNSGDRKSMDSGGRRSVSEITVHPRFLDVRVEEEKLRSLWLPIARETVQRFAHRENRSAPSGQRLSVDPKSDELLNV</sequence>
<keyword evidence="2" id="KW-1185">Reference proteome</keyword>